<evidence type="ECO:0000313" key="2">
    <source>
        <dbReference type="EMBL" id="KAF5727117.1"/>
    </source>
</evidence>
<dbReference type="AlphaFoldDB" id="A0A7J7BZS2"/>
<protein>
    <submittedName>
        <fullName evidence="2">SEC1 family transport protein SLY1-like</fullName>
    </submittedName>
</protein>
<dbReference type="InParanoid" id="A0A7J7BZS2"/>
<reference evidence="2 3" key="1">
    <citation type="journal article" date="2020" name="Nat. Commun.">
        <title>Genome of Tripterygium wilfordii and identification of cytochrome P450 involved in triptolide biosynthesis.</title>
        <authorList>
            <person name="Tu L."/>
            <person name="Su P."/>
            <person name="Zhang Z."/>
            <person name="Gao L."/>
            <person name="Wang J."/>
            <person name="Hu T."/>
            <person name="Zhou J."/>
            <person name="Zhang Y."/>
            <person name="Zhao Y."/>
            <person name="Liu Y."/>
            <person name="Song Y."/>
            <person name="Tong Y."/>
            <person name="Lu Y."/>
            <person name="Yang J."/>
            <person name="Xu C."/>
            <person name="Jia M."/>
            <person name="Peters R.J."/>
            <person name="Huang L."/>
            <person name="Gao W."/>
        </authorList>
    </citation>
    <scope>NUCLEOTIDE SEQUENCE [LARGE SCALE GENOMIC DNA]</scope>
    <source>
        <strain evidence="3">cv. XIE 37</strain>
        <tissue evidence="2">Leaf</tissue>
    </source>
</reference>
<evidence type="ECO:0000313" key="3">
    <source>
        <dbReference type="Proteomes" id="UP000593562"/>
    </source>
</evidence>
<dbReference type="Gene3D" id="3.40.50.1910">
    <property type="match status" value="1"/>
</dbReference>
<dbReference type="Pfam" id="PF00995">
    <property type="entry name" value="Sec1"/>
    <property type="match status" value="1"/>
</dbReference>
<dbReference type="InterPro" id="IPR027482">
    <property type="entry name" value="Sec1-like_dom2"/>
</dbReference>
<evidence type="ECO:0000256" key="1">
    <source>
        <dbReference type="ARBA" id="ARBA00009884"/>
    </source>
</evidence>
<comment type="caution">
    <text evidence="2">The sequence shown here is derived from an EMBL/GenBank/DDBJ whole genome shotgun (WGS) entry which is preliminary data.</text>
</comment>
<dbReference type="EMBL" id="JAAARO010000022">
    <property type="protein sequence ID" value="KAF5727117.1"/>
    <property type="molecule type" value="Genomic_DNA"/>
</dbReference>
<gene>
    <name evidence="2" type="ORF">HS088_TW22G00804</name>
</gene>
<dbReference type="InterPro" id="IPR036045">
    <property type="entry name" value="Sec1-like_sf"/>
</dbReference>
<keyword evidence="3" id="KW-1185">Reference proteome</keyword>
<dbReference type="SUPFAM" id="SSF56815">
    <property type="entry name" value="Sec1/munc18-like (SM) proteins"/>
    <property type="match status" value="1"/>
</dbReference>
<accession>A0A7J7BZS2</accession>
<sequence>MIGGGNYVEYGSLQELAQHQQPVKHVTYGTTEILTGGEFVEQLMLLGQKMGLGSAGALSASTN</sequence>
<organism evidence="2 3">
    <name type="scientific">Tripterygium wilfordii</name>
    <name type="common">Thunder God vine</name>
    <dbReference type="NCBI Taxonomy" id="458696"/>
    <lineage>
        <taxon>Eukaryota</taxon>
        <taxon>Viridiplantae</taxon>
        <taxon>Streptophyta</taxon>
        <taxon>Embryophyta</taxon>
        <taxon>Tracheophyta</taxon>
        <taxon>Spermatophyta</taxon>
        <taxon>Magnoliopsida</taxon>
        <taxon>eudicotyledons</taxon>
        <taxon>Gunneridae</taxon>
        <taxon>Pentapetalae</taxon>
        <taxon>rosids</taxon>
        <taxon>fabids</taxon>
        <taxon>Celastrales</taxon>
        <taxon>Celastraceae</taxon>
        <taxon>Tripterygium</taxon>
    </lineage>
</organism>
<dbReference type="InterPro" id="IPR001619">
    <property type="entry name" value="Sec1-like"/>
</dbReference>
<comment type="similarity">
    <text evidence="1">Belongs to the STXBP/unc-18/SEC1 family.</text>
</comment>
<dbReference type="GO" id="GO:0016192">
    <property type="term" value="P:vesicle-mediated transport"/>
    <property type="evidence" value="ECO:0007669"/>
    <property type="project" value="InterPro"/>
</dbReference>
<dbReference type="Proteomes" id="UP000593562">
    <property type="component" value="Unassembled WGS sequence"/>
</dbReference>
<name>A0A7J7BZS2_TRIWF</name>
<proteinExistence type="inferred from homology"/>